<organism evidence="7 8">
    <name type="scientific">Apodemus speciosus</name>
    <name type="common">Large Japanese field mouse</name>
    <dbReference type="NCBI Taxonomy" id="105296"/>
    <lineage>
        <taxon>Eukaryota</taxon>
        <taxon>Metazoa</taxon>
        <taxon>Chordata</taxon>
        <taxon>Craniata</taxon>
        <taxon>Vertebrata</taxon>
        <taxon>Euteleostomi</taxon>
        <taxon>Mammalia</taxon>
        <taxon>Eutheria</taxon>
        <taxon>Euarchontoglires</taxon>
        <taxon>Glires</taxon>
        <taxon>Rodentia</taxon>
        <taxon>Myomorpha</taxon>
        <taxon>Muroidea</taxon>
        <taxon>Muridae</taxon>
        <taxon>Murinae</taxon>
        <taxon>Apodemus</taxon>
    </lineage>
</organism>
<dbReference type="InterPro" id="IPR036975">
    <property type="entry name" value="Importin-a_IBB_sf"/>
</dbReference>
<sequence length="174" mass="19252">MCGVFSTGGVFPPVDMATSSEVPEGRLKKFKYRGKEMSLQRQQRIASSLQLRKTRKDEQALKRRNIKLFSSDVVSQAPVKEANFTLDDIIKGVNSSDAMLRFLATQAAREMLSQENNPPLNLIIEAGLIPKLVAFLKMTSLPKLQFEAAWALTNIASGTSEQTRAVVEGRAIQP</sequence>
<dbReference type="Pfam" id="PF01749">
    <property type="entry name" value="IBB"/>
    <property type="match status" value="1"/>
</dbReference>
<protein>
    <submittedName>
        <fullName evidence="7">Importin subunit alpha-8</fullName>
    </submittedName>
</protein>
<gene>
    <name evidence="7" type="ORF">APTSU1_000569300</name>
</gene>
<dbReference type="InterPro" id="IPR016024">
    <property type="entry name" value="ARM-type_fold"/>
</dbReference>
<dbReference type="InterPro" id="IPR002652">
    <property type="entry name" value="Importin-a_IBB"/>
</dbReference>
<evidence type="ECO:0000313" key="7">
    <source>
        <dbReference type="EMBL" id="GAB1290463.1"/>
    </source>
</evidence>
<evidence type="ECO:0000256" key="5">
    <source>
        <dbReference type="PROSITE-ProRule" id="PRU00561"/>
    </source>
</evidence>
<dbReference type="InterPro" id="IPR000225">
    <property type="entry name" value="Armadillo"/>
</dbReference>
<dbReference type="Pfam" id="PF00514">
    <property type="entry name" value="Arm"/>
    <property type="match status" value="1"/>
</dbReference>
<comment type="caution">
    <text evidence="7">The sequence shown here is derived from an EMBL/GenBank/DDBJ whole genome shotgun (WGS) entry which is preliminary data.</text>
</comment>
<dbReference type="EMBL" id="BAAFST010000005">
    <property type="protein sequence ID" value="GAB1290463.1"/>
    <property type="molecule type" value="Genomic_DNA"/>
</dbReference>
<dbReference type="PANTHER" id="PTHR23316">
    <property type="entry name" value="IMPORTIN ALPHA"/>
    <property type="match status" value="1"/>
</dbReference>
<accession>A0ABQ0ETU4</accession>
<dbReference type="SUPFAM" id="SSF48371">
    <property type="entry name" value="ARM repeat"/>
    <property type="match status" value="1"/>
</dbReference>
<evidence type="ECO:0000256" key="3">
    <source>
        <dbReference type="ARBA" id="ARBA00022927"/>
    </source>
</evidence>
<dbReference type="PROSITE" id="PS50176">
    <property type="entry name" value="ARM_REPEAT"/>
    <property type="match status" value="1"/>
</dbReference>
<dbReference type="PROSITE" id="PS51214">
    <property type="entry name" value="IBB"/>
    <property type="match status" value="1"/>
</dbReference>
<evidence type="ECO:0000259" key="6">
    <source>
        <dbReference type="PROSITE" id="PS51214"/>
    </source>
</evidence>
<evidence type="ECO:0000256" key="1">
    <source>
        <dbReference type="ARBA" id="ARBA00010394"/>
    </source>
</evidence>
<feature type="repeat" description="ARM" evidence="4">
    <location>
        <begin position="127"/>
        <end position="170"/>
    </location>
</feature>
<dbReference type="Proteomes" id="UP001623349">
    <property type="component" value="Unassembled WGS sequence"/>
</dbReference>
<name>A0ABQ0ETU4_APOSI</name>
<dbReference type="InterPro" id="IPR011989">
    <property type="entry name" value="ARM-like"/>
</dbReference>
<dbReference type="Gene3D" id="1.25.10.10">
    <property type="entry name" value="Leucine-rich Repeat Variant"/>
    <property type="match status" value="1"/>
</dbReference>
<reference evidence="7 8" key="1">
    <citation type="submission" date="2024-08" db="EMBL/GenBank/DDBJ databases">
        <title>The draft genome of Apodemus speciosus.</title>
        <authorList>
            <person name="Nabeshima K."/>
            <person name="Suzuki S."/>
            <person name="Onuma M."/>
        </authorList>
    </citation>
    <scope>NUCLEOTIDE SEQUENCE [LARGE SCALE GENOMIC DNA]</scope>
    <source>
        <strain evidence="7">IB14-021</strain>
    </source>
</reference>
<keyword evidence="8" id="KW-1185">Reference proteome</keyword>
<feature type="domain" description="IBB" evidence="6">
    <location>
        <begin position="10"/>
        <end position="73"/>
    </location>
</feature>
<evidence type="ECO:0000313" key="8">
    <source>
        <dbReference type="Proteomes" id="UP001623349"/>
    </source>
</evidence>
<dbReference type="SMART" id="SM00185">
    <property type="entry name" value="ARM"/>
    <property type="match status" value="1"/>
</dbReference>
<keyword evidence="2 5" id="KW-0813">Transport</keyword>
<proteinExistence type="inferred from homology"/>
<evidence type="ECO:0000256" key="4">
    <source>
        <dbReference type="PROSITE-ProRule" id="PRU00259"/>
    </source>
</evidence>
<evidence type="ECO:0000256" key="2">
    <source>
        <dbReference type="ARBA" id="ARBA00022448"/>
    </source>
</evidence>
<comment type="similarity">
    <text evidence="1">Belongs to the importin alpha family.</text>
</comment>
<dbReference type="Gene3D" id="1.20.5.690">
    <property type="entry name" value="Importin-alpha, importin-beta-binding domain"/>
    <property type="match status" value="1"/>
</dbReference>
<keyword evidence="3" id="KW-0653">Protein transport</keyword>